<dbReference type="InterPro" id="IPR029058">
    <property type="entry name" value="AB_hydrolase_fold"/>
</dbReference>
<sequence>MFKQKLKFKNSKGMNLSAIYEGENRDAPLVVTCHGFESSKEGVGSKNLAQKLVEKGISVFRFDFTGRGQSEGNTDDLTPLQGLDDLKSAVKSLKHKQFGLYGSSFGGNVALLYASQNPVLALALKAPVSDYLWVIDKEISQRRKFWAKELKNLDIYKNAGNIKAPTLIVHGDADKVVPIEQSRKLLELLGGKKTLEVLSSVGHIINDEDLEKTNSLIADFVNKNLLY</sequence>
<dbReference type="SUPFAM" id="SSF53474">
    <property type="entry name" value="alpha/beta-Hydrolases"/>
    <property type="match status" value="1"/>
</dbReference>
<evidence type="ECO:0000259" key="1">
    <source>
        <dbReference type="Pfam" id="PF12146"/>
    </source>
</evidence>
<dbReference type="InterPro" id="IPR050266">
    <property type="entry name" value="AB_hydrolase_sf"/>
</dbReference>
<accession>A0A1F5FYE8</accession>
<feature type="domain" description="Serine aminopeptidase S33" evidence="1">
    <location>
        <begin position="154"/>
        <end position="205"/>
    </location>
</feature>
<reference evidence="2 3" key="1">
    <citation type="journal article" date="2016" name="Nat. Commun.">
        <title>Thousands of microbial genomes shed light on interconnected biogeochemical processes in an aquifer system.</title>
        <authorList>
            <person name="Anantharaman K."/>
            <person name="Brown C.T."/>
            <person name="Hug L.A."/>
            <person name="Sharon I."/>
            <person name="Castelle C.J."/>
            <person name="Probst A.J."/>
            <person name="Thomas B.C."/>
            <person name="Singh A."/>
            <person name="Wilkins M.J."/>
            <person name="Karaoz U."/>
            <person name="Brodie E.L."/>
            <person name="Williams K.H."/>
            <person name="Hubbard S.S."/>
            <person name="Banfield J.F."/>
        </authorList>
    </citation>
    <scope>NUCLEOTIDE SEQUENCE [LARGE SCALE GENOMIC DNA]</scope>
</reference>
<dbReference type="EMBL" id="MFAU01000016">
    <property type="protein sequence ID" value="OGD84615.1"/>
    <property type="molecule type" value="Genomic_DNA"/>
</dbReference>
<evidence type="ECO:0000313" key="3">
    <source>
        <dbReference type="Proteomes" id="UP000179252"/>
    </source>
</evidence>
<dbReference type="InterPro" id="IPR022742">
    <property type="entry name" value="Hydrolase_4"/>
</dbReference>
<dbReference type="PANTHER" id="PTHR43798">
    <property type="entry name" value="MONOACYLGLYCEROL LIPASE"/>
    <property type="match status" value="1"/>
</dbReference>
<comment type="caution">
    <text evidence="2">The sequence shown here is derived from an EMBL/GenBank/DDBJ whole genome shotgun (WGS) entry which is preliminary data.</text>
</comment>
<feature type="domain" description="Serine aminopeptidase S33" evidence="1">
    <location>
        <begin position="29"/>
        <end position="130"/>
    </location>
</feature>
<dbReference type="AlphaFoldDB" id="A0A1F5FYE8"/>
<evidence type="ECO:0000313" key="2">
    <source>
        <dbReference type="EMBL" id="OGD84615.1"/>
    </source>
</evidence>
<name>A0A1F5FYE8_9BACT</name>
<protein>
    <recommendedName>
        <fullName evidence="1">Serine aminopeptidase S33 domain-containing protein</fullName>
    </recommendedName>
</protein>
<dbReference type="Proteomes" id="UP000179252">
    <property type="component" value="Unassembled WGS sequence"/>
</dbReference>
<organism evidence="2 3">
    <name type="scientific">Candidatus Curtissbacteria bacterium RBG_13_40_7</name>
    <dbReference type="NCBI Taxonomy" id="1797706"/>
    <lineage>
        <taxon>Bacteria</taxon>
        <taxon>Candidatus Curtissiibacteriota</taxon>
    </lineage>
</organism>
<dbReference type="Pfam" id="PF12146">
    <property type="entry name" value="Hydrolase_4"/>
    <property type="match status" value="2"/>
</dbReference>
<dbReference type="PANTHER" id="PTHR43798:SF33">
    <property type="entry name" value="HYDROLASE, PUTATIVE (AFU_ORTHOLOGUE AFUA_2G14860)-RELATED"/>
    <property type="match status" value="1"/>
</dbReference>
<gene>
    <name evidence="2" type="ORF">A2165_02210</name>
</gene>
<dbReference type="Gene3D" id="3.40.50.1820">
    <property type="entry name" value="alpha/beta hydrolase"/>
    <property type="match status" value="1"/>
</dbReference>
<dbReference type="GO" id="GO:0016020">
    <property type="term" value="C:membrane"/>
    <property type="evidence" value="ECO:0007669"/>
    <property type="project" value="TreeGrafter"/>
</dbReference>
<proteinExistence type="predicted"/>